<accession>R4YLT5</accession>
<dbReference type="InterPro" id="IPR023458">
    <property type="entry name" value="Met-tRNA_ligase_1"/>
</dbReference>
<dbReference type="PANTHER" id="PTHR45765">
    <property type="entry name" value="METHIONINE--TRNA LIGASE"/>
    <property type="match status" value="1"/>
</dbReference>
<dbReference type="InterPro" id="IPR009080">
    <property type="entry name" value="tRNAsynth_Ia_anticodon-bd"/>
</dbReference>
<dbReference type="InterPro" id="IPR014758">
    <property type="entry name" value="Met-tRNA_synth"/>
</dbReference>
<dbReference type="FunFam" id="1.10.730.10:FF:000005">
    <property type="entry name" value="Methionine--tRNA ligase"/>
    <property type="match status" value="1"/>
</dbReference>
<dbReference type="InterPro" id="IPR002547">
    <property type="entry name" value="tRNA-bd_dom"/>
</dbReference>
<reference evidence="19 20" key="1">
    <citation type="journal article" date="2013" name="Nat. Commun.">
        <title>Genome sequence and functional genomic analysis of the oil-degrading bacterium Oleispira antarctica.</title>
        <authorList>
            <person name="Kube M."/>
            <person name="Chernikova T.N."/>
            <person name="Al-Ramahi Y."/>
            <person name="Beloqui A."/>
            <person name="Lopez-Cortez N."/>
            <person name="Guazzaroni M.E."/>
            <person name="Heipieper H.J."/>
            <person name="Klages S."/>
            <person name="Kotsyurbenko O.R."/>
            <person name="Langer I."/>
            <person name="Nechitaylo T.Y."/>
            <person name="Lunsdorf H."/>
            <person name="Fernandez M."/>
            <person name="Juarez S."/>
            <person name="Ciordia S."/>
            <person name="Singer A."/>
            <person name="Kagan O."/>
            <person name="Egorova O."/>
            <person name="Petit P.A."/>
            <person name="Stogios P."/>
            <person name="Kim Y."/>
            <person name="Tchigvintsev A."/>
            <person name="Flick R."/>
            <person name="Denaro R."/>
            <person name="Genovese M."/>
            <person name="Albar J.P."/>
            <person name="Reva O.N."/>
            <person name="Martinez-Gomariz M."/>
            <person name="Tran H."/>
            <person name="Ferrer M."/>
            <person name="Savchenko A."/>
            <person name="Yakunin A.F."/>
            <person name="Yakimov M.M."/>
            <person name="Golyshina O.V."/>
            <person name="Reinhardt R."/>
            <person name="Golyshin P.N."/>
        </authorList>
    </citation>
    <scope>NUCLEOTIDE SEQUENCE [LARGE SCALE GENOMIC DNA]</scope>
</reference>
<dbReference type="InterPro" id="IPR029038">
    <property type="entry name" value="MetRS_Zn"/>
</dbReference>
<proteinExistence type="inferred from homology"/>
<dbReference type="Gene3D" id="2.40.50.140">
    <property type="entry name" value="Nucleic acid-binding proteins"/>
    <property type="match status" value="1"/>
</dbReference>
<feature type="binding site" evidence="16">
    <location>
        <position position="145"/>
    </location>
    <ligand>
        <name>Zn(2+)</name>
        <dbReference type="ChEBI" id="CHEBI:29105"/>
    </ligand>
</feature>
<evidence type="ECO:0000256" key="17">
    <source>
        <dbReference type="SAM" id="MobiDB-lite"/>
    </source>
</evidence>
<dbReference type="GO" id="GO:0046872">
    <property type="term" value="F:metal ion binding"/>
    <property type="evidence" value="ECO:0007669"/>
    <property type="project" value="UniProtKB-KW"/>
</dbReference>
<keyword evidence="14 16" id="KW-0030">Aminoacyl-tRNA synthetase</keyword>
<dbReference type="InterPro" id="IPR012340">
    <property type="entry name" value="NA-bd_OB-fold"/>
</dbReference>
<dbReference type="InterPro" id="IPR041872">
    <property type="entry name" value="Anticodon_Met"/>
</dbReference>
<dbReference type="AlphaFoldDB" id="R4YLT5"/>
<dbReference type="GO" id="GO:0005829">
    <property type="term" value="C:cytosol"/>
    <property type="evidence" value="ECO:0007669"/>
    <property type="project" value="TreeGrafter"/>
</dbReference>
<dbReference type="PROSITE" id="PS50886">
    <property type="entry name" value="TRBD"/>
    <property type="match status" value="1"/>
</dbReference>
<keyword evidence="13 16" id="KW-0648">Protein biosynthesis</keyword>
<evidence type="ECO:0000256" key="5">
    <source>
        <dbReference type="ARBA" id="ARBA00022490"/>
    </source>
</evidence>
<dbReference type="EC" id="6.1.1.10" evidence="16"/>
<dbReference type="HOGENOM" id="CLU_009710_7_0_6"/>
<evidence type="ECO:0000256" key="8">
    <source>
        <dbReference type="ARBA" id="ARBA00022723"/>
    </source>
</evidence>
<dbReference type="Pfam" id="PF09334">
    <property type="entry name" value="tRNA-synt_1g"/>
    <property type="match status" value="1"/>
</dbReference>
<dbReference type="SUPFAM" id="SSF52374">
    <property type="entry name" value="Nucleotidylyl transferase"/>
    <property type="match status" value="1"/>
</dbReference>
<evidence type="ECO:0000256" key="2">
    <source>
        <dbReference type="ARBA" id="ARBA00004496"/>
    </source>
</evidence>
<dbReference type="FunFam" id="2.20.28.20:FF:000001">
    <property type="entry name" value="Methionine--tRNA ligase"/>
    <property type="match status" value="1"/>
</dbReference>
<comment type="function">
    <text evidence="1 16">Is required not only for elongation of protein synthesis but also for the initiation of all mRNA translation through initiator tRNA(fMet) aminoacylation.</text>
</comment>
<dbReference type="SUPFAM" id="SSF57770">
    <property type="entry name" value="Methionyl-tRNA synthetase (MetRS), Zn-domain"/>
    <property type="match status" value="1"/>
</dbReference>
<feature type="binding site" evidence="16">
    <location>
        <position position="342"/>
    </location>
    <ligand>
        <name>ATP</name>
        <dbReference type="ChEBI" id="CHEBI:30616"/>
    </ligand>
</feature>
<organism evidence="19 20">
    <name type="scientific">Oleispira antarctica RB-8</name>
    <dbReference type="NCBI Taxonomy" id="698738"/>
    <lineage>
        <taxon>Bacteria</taxon>
        <taxon>Pseudomonadati</taxon>
        <taxon>Pseudomonadota</taxon>
        <taxon>Gammaproteobacteria</taxon>
        <taxon>Oceanospirillales</taxon>
        <taxon>Oceanospirillaceae</taxon>
        <taxon>Oleispira</taxon>
    </lineage>
</organism>
<dbReference type="HAMAP" id="MF_00098">
    <property type="entry name" value="Met_tRNA_synth_type1"/>
    <property type="match status" value="1"/>
</dbReference>
<dbReference type="Proteomes" id="UP000032749">
    <property type="component" value="Chromosome"/>
</dbReference>
<feature type="binding site" evidence="16">
    <location>
        <position position="148"/>
    </location>
    <ligand>
        <name>Zn(2+)</name>
        <dbReference type="ChEBI" id="CHEBI:29105"/>
    </ligand>
</feature>
<dbReference type="InterPro" id="IPR033911">
    <property type="entry name" value="MetRS_core"/>
</dbReference>
<name>R4YLT5_OLEAN</name>
<evidence type="ECO:0000256" key="12">
    <source>
        <dbReference type="ARBA" id="ARBA00022884"/>
    </source>
</evidence>
<protein>
    <recommendedName>
        <fullName evidence="16">Methionine--tRNA ligase</fullName>
        <ecNumber evidence="16">6.1.1.10</ecNumber>
    </recommendedName>
    <alternativeName>
        <fullName evidence="16">Methionyl-tRNA synthetase</fullName>
        <shortName evidence="16">MetRS</shortName>
    </alternativeName>
</protein>
<dbReference type="InterPro" id="IPR014729">
    <property type="entry name" value="Rossmann-like_a/b/a_fold"/>
</dbReference>
<dbReference type="InterPro" id="IPR004495">
    <property type="entry name" value="Met-tRNA-synth_bsu_C"/>
</dbReference>
<evidence type="ECO:0000256" key="10">
    <source>
        <dbReference type="ARBA" id="ARBA00022833"/>
    </source>
</evidence>
<keyword evidence="12 16" id="KW-0694">RNA-binding</keyword>
<keyword evidence="9 16" id="KW-0547">Nucleotide-binding</keyword>
<evidence type="ECO:0000256" key="7">
    <source>
        <dbReference type="ARBA" id="ARBA00022598"/>
    </source>
</evidence>
<dbReference type="PANTHER" id="PTHR45765:SF1">
    <property type="entry name" value="METHIONINE--TRNA LIGASE, CYTOPLASMIC"/>
    <property type="match status" value="1"/>
</dbReference>
<comment type="subunit">
    <text evidence="4 16">Homodimer.</text>
</comment>
<evidence type="ECO:0000256" key="14">
    <source>
        <dbReference type="ARBA" id="ARBA00023146"/>
    </source>
</evidence>
<evidence type="ECO:0000256" key="9">
    <source>
        <dbReference type="ARBA" id="ARBA00022741"/>
    </source>
</evidence>
<dbReference type="CDD" id="cd07957">
    <property type="entry name" value="Anticodon_Ia_Met"/>
    <property type="match status" value="1"/>
</dbReference>
<dbReference type="Pfam" id="PF01588">
    <property type="entry name" value="tRNA_bind"/>
    <property type="match status" value="1"/>
</dbReference>
<dbReference type="GO" id="GO:0006431">
    <property type="term" value="P:methionyl-tRNA aminoacylation"/>
    <property type="evidence" value="ECO:0007669"/>
    <property type="project" value="UniProtKB-UniRule"/>
</dbReference>
<comment type="catalytic activity">
    <reaction evidence="15 16">
        <text>tRNA(Met) + L-methionine + ATP = L-methionyl-tRNA(Met) + AMP + diphosphate</text>
        <dbReference type="Rhea" id="RHEA:13481"/>
        <dbReference type="Rhea" id="RHEA-COMP:9667"/>
        <dbReference type="Rhea" id="RHEA-COMP:9698"/>
        <dbReference type="ChEBI" id="CHEBI:30616"/>
        <dbReference type="ChEBI" id="CHEBI:33019"/>
        <dbReference type="ChEBI" id="CHEBI:57844"/>
        <dbReference type="ChEBI" id="CHEBI:78442"/>
        <dbReference type="ChEBI" id="CHEBI:78530"/>
        <dbReference type="ChEBI" id="CHEBI:456215"/>
        <dbReference type="EC" id="6.1.1.10"/>
    </reaction>
</comment>
<dbReference type="GO" id="GO:0004825">
    <property type="term" value="F:methionine-tRNA ligase activity"/>
    <property type="evidence" value="ECO:0007669"/>
    <property type="project" value="UniProtKB-UniRule"/>
</dbReference>
<dbReference type="FunFam" id="2.40.50.140:FF:000042">
    <property type="entry name" value="Methionine--tRNA ligase"/>
    <property type="match status" value="1"/>
</dbReference>
<dbReference type="SUPFAM" id="SSF50249">
    <property type="entry name" value="Nucleic acid-binding proteins"/>
    <property type="match status" value="1"/>
</dbReference>
<dbReference type="Pfam" id="PF19303">
    <property type="entry name" value="Anticodon_3"/>
    <property type="match status" value="1"/>
</dbReference>
<keyword evidence="20" id="KW-1185">Reference proteome</keyword>
<dbReference type="OrthoDB" id="9810191at2"/>
<dbReference type="Gene3D" id="2.20.28.20">
    <property type="entry name" value="Methionyl-tRNA synthetase, Zn-domain"/>
    <property type="match status" value="1"/>
</dbReference>
<evidence type="ECO:0000313" key="19">
    <source>
        <dbReference type="EMBL" id="CCK75540.1"/>
    </source>
</evidence>
<feature type="compositionally biased region" description="Basic and acidic residues" evidence="17">
    <location>
        <begin position="577"/>
        <end position="597"/>
    </location>
</feature>
<keyword evidence="5 16" id="KW-0963">Cytoplasm</keyword>
<dbReference type="SUPFAM" id="SSF47323">
    <property type="entry name" value="Anticodon-binding domain of a subclass of class I aminoacyl-tRNA synthetases"/>
    <property type="match status" value="1"/>
</dbReference>
<dbReference type="PRINTS" id="PR01041">
    <property type="entry name" value="TRNASYNTHMET"/>
</dbReference>
<evidence type="ECO:0000256" key="13">
    <source>
        <dbReference type="ARBA" id="ARBA00022917"/>
    </source>
</evidence>
<evidence type="ECO:0000256" key="4">
    <source>
        <dbReference type="ARBA" id="ARBA00011738"/>
    </source>
</evidence>
<dbReference type="CDD" id="cd02800">
    <property type="entry name" value="tRNA_bind_EcMetRS_like"/>
    <property type="match status" value="1"/>
</dbReference>
<evidence type="ECO:0000256" key="16">
    <source>
        <dbReference type="HAMAP-Rule" id="MF_00098"/>
    </source>
</evidence>
<dbReference type="InterPro" id="IPR015413">
    <property type="entry name" value="Methionyl/Leucyl_tRNA_Synth"/>
</dbReference>
<comment type="cofactor">
    <cofactor evidence="16">
        <name>Zn(2+)</name>
        <dbReference type="ChEBI" id="CHEBI:29105"/>
    </cofactor>
    <text evidence="16">Binds 1 zinc ion per subunit.</text>
</comment>
<evidence type="ECO:0000256" key="11">
    <source>
        <dbReference type="ARBA" id="ARBA00022840"/>
    </source>
</evidence>
<dbReference type="Gene3D" id="1.10.730.10">
    <property type="entry name" value="Isoleucyl-tRNA Synthetase, Domain 1"/>
    <property type="match status" value="1"/>
</dbReference>
<comment type="similarity">
    <text evidence="3 16">Belongs to the class-I aminoacyl-tRNA synthetase family. MetG type 1 subfamily.</text>
</comment>
<dbReference type="EMBL" id="FO203512">
    <property type="protein sequence ID" value="CCK75540.1"/>
    <property type="molecule type" value="Genomic_DNA"/>
</dbReference>
<dbReference type="NCBIfam" id="TIGR00399">
    <property type="entry name" value="metG_C_term"/>
    <property type="match status" value="1"/>
</dbReference>
<feature type="binding site" evidence="16">
    <location>
        <position position="161"/>
    </location>
    <ligand>
        <name>Zn(2+)</name>
        <dbReference type="ChEBI" id="CHEBI:29105"/>
    </ligand>
</feature>
<keyword evidence="6 16" id="KW-0820">tRNA-binding</keyword>
<keyword evidence="11 16" id="KW-0067">ATP-binding</keyword>
<dbReference type="NCBIfam" id="TIGR00398">
    <property type="entry name" value="metG"/>
    <property type="match status" value="1"/>
</dbReference>
<dbReference type="PROSITE" id="PS00178">
    <property type="entry name" value="AA_TRNA_LIGASE_I"/>
    <property type="match status" value="1"/>
</dbReference>
<evidence type="ECO:0000313" key="20">
    <source>
        <dbReference type="Proteomes" id="UP000032749"/>
    </source>
</evidence>
<dbReference type="Gene3D" id="3.40.50.620">
    <property type="entry name" value="HUPs"/>
    <property type="match status" value="1"/>
</dbReference>
<evidence type="ECO:0000256" key="15">
    <source>
        <dbReference type="ARBA" id="ARBA00047364"/>
    </source>
</evidence>
<dbReference type="NCBIfam" id="NF001100">
    <property type="entry name" value="PRK00133.1"/>
    <property type="match status" value="1"/>
</dbReference>
<keyword evidence="7 16" id="KW-0436">Ligase</keyword>
<feature type="short sequence motif" description="'KMSKS' region" evidence="16">
    <location>
        <begin position="339"/>
        <end position="343"/>
    </location>
</feature>
<evidence type="ECO:0000256" key="1">
    <source>
        <dbReference type="ARBA" id="ARBA00003314"/>
    </source>
</evidence>
<sequence>MTDQRKILVTSALPYANGSIHLGHLLEYIQTDIWVRFQKARGHQCTYVCADDAHGTAIMLRAEKEGLTPEQQIANVKAEHEADFAAFQVNFDNFHSTHSEENRELSEEIYKACRDKGHISVRKIKQLFDPVKELFLADRYVKGQCPKCHAEDQYGDNCESCGATYTPAELIKPFSTISGATPVEKESEHYFFKLPDFQEFLQDWTRSGTLQEEVANKLAEWLESGLKEWDISRDAPYFGFEIPDAPGKYFYVWLDAPIGYMASFKNLCESEEGKARGLDFDEYWKPGPNGENKTEVYHFIGKDIINFHALFWPAMLTAADYRTPTAVNAHGFVTVNGEKMSKSRGTFIKGRTFLNHLDPTYLRYYFAAKLSNKVDDFDLNLEDFVQRVNSDLVNKLVNIASRTGNFVFKAGGKLSSTCVEQEMVQHFIDQGDVIAEMYENREFSKAMKEIMTLADRANEYIQEKAPWAMNKEEGREQEVIEICSVALNLFRQLITYLAPVLPDIAEKTQTFLNLDSLNWEARTNILLDHEINKFKPMLGRAELKHVEAILEETKDDLRKEAILNGEAPAEEATPEPVEEKKLSNKERRKLEKERRAAEQLANAPKLREDGNEVIADEIQFEDFAKVDLRIAKIIKADHVEGADKLLQLTLDIGDGETRNVFSGIKAAYQPEDLEGKLTIVVANLAPRKMKFGMSEGMVLAAGPGGSDLWILEPHDGAQPGMRVL</sequence>
<dbReference type="InterPro" id="IPR001412">
    <property type="entry name" value="aa-tRNA-synth_I_CS"/>
</dbReference>
<feature type="short sequence motif" description="'HIGH' region" evidence="16">
    <location>
        <begin position="14"/>
        <end position="24"/>
    </location>
</feature>
<feature type="region of interest" description="Disordered" evidence="17">
    <location>
        <begin position="565"/>
        <end position="603"/>
    </location>
</feature>
<dbReference type="GO" id="GO:0005524">
    <property type="term" value="F:ATP binding"/>
    <property type="evidence" value="ECO:0007669"/>
    <property type="project" value="UniProtKB-UniRule"/>
</dbReference>
<keyword evidence="8 16" id="KW-0479">Metal-binding</keyword>
<evidence type="ECO:0000259" key="18">
    <source>
        <dbReference type="PROSITE" id="PS50886"/>
    </source>
</evidence>
<feature type="binding site" evidence="16">
    <location>
        <position position="158"/>
    </location>
    <ligand>
        <name>Zn(2+)</name>
        <dbReference type="ChEBI" id="CHEBI:29105"/>
    </ligand>
</feature>
<dbReference type="CDD" id="cd00814">
    <property type="entry name" value="MetRS_core"/>
    <property type="match status" value="1"/>
</dbReference>
<feature type="domain" description="TRNA-binding" evidence="18">
    <location>
        <begin position="622"/>
        <end position="724"/>
    </location>
</feature>
<dbReference type="PATRIC" id="fig|698738.3.peg.1414"/>
<dbReference type="KEGG" id="oai:OLEAN_C13640"/>
<keyword evidence="10 16" id="KW-0862">Zinc</keyword>
<dbReference type="STRING" id="698738.OLEAN_C13640"/>
<gene>
    <name evidence="16 19" type="primary">metG</name>
    <name evidence="19" type="ORF">OLEAN_C13640</name>
</gene>
<evidence type="ECO:0000256" key="6">
    <source>
        <dbReference type="ARBA" id="ARBA00022555"/>
    </source>
</evidence>
<dbReference type="GO" id="GO:0000049">
    <property type="term" value="F:tRNA binding"/>
    <property type="evidence" value="ECO:0007669"/>
    <property type="project" value="UniProtKB-UniRule"/>
</dbReference>
<comment type="subcellular location">
    <subcellularLocation>
        <location evidence="2 16">Cytoplasm</location>
    </subcellularLocation>
</comment>
<evidence type="ECO:0000256" key="3">
    <source>
        <dbReference type="ARBA" id="ARBA00008258"/>
    </source>
</evidence>